<reference evidence="3" key="1">
    <citation type="submission" date="2020-11" db="EMBL/GenBank/DDBJ databases">
        <authorList>
            <person name="Tran Van P."/>
        </authorList>
    </citation>
    <scope>NUCLEOTIDE SEQUENCE</scope>
</reference>
<feature type="compositionally biased region" description="Polar residues" evidence="1">
    <location>
        <begin position="173"/>
        <end position="194"/>
    </location>
</feature>
<keyword evidence="2" id="KW-0732">Signal</keyword>
<gene>
    <name evidence="3" type="ORF">CTOB1V02_LOCUS2696</name>
</gene>
<proteinExistence type="predicted"/>
<dbReference type="AlphaFoldDB" id="A0A7R8W8E8"/>
<feature type="region of interest" description="Disordered" evidence="1">
    <location>
        <begin position="145"/>
        <end position="232"/>
    </location>
</feature>
<feature type="chain" id="PRO_5044006015" evidence="2">
    <location>
        <begin position="18"/>
        <end position="376"/>
    </location>
</feature>
<feature type="compositionally biased region" description="Acidic residues" evidence="1">
    <location>
        <begin position="312"/>
        <end position="327"/>
    </location>
</feature>
<name>A0A7R8W8E8_9CRUS</name>
<dbReference type="EMBL" id="OB660431">
    <property type="protein sequence ID" value="CAD7224743.1"/>
    <property type="molecule type" value="Genomic_DNA"/>
</dbReference>
<evidence type="ECO:0000313" key="3">
    <source>
        <dbReference type="EMBL" id="CAD7224743.1"/>
    </source>
</evidence>
<accession>A0A7R8W8E8</accession>
<protein>
    <submittedName>
        <fullName evidence="3">Uncharacterized protein</fullName>
    </submittedName>
</protein>
<feature type="signal peptide" evidence="2">
    <location>
        <begin position="1"/>
        <end position="17"/>
    </location>
</feature>
<sequence>MCHFLLPMSWRLGLVYQVADENRRSPMQWSWFLGSSNWGANWGTISSFFRDHDSKVLMGCCWAFPTTGLLFYQSRASRPSLGFLDTALRSSLQYERYKGLYGQPPSVYAFPKRGRANSVFAPSSHGTPMHRLMAGFRNPIMERDSFESSTENSGDDGPHKKVVRRSRSEDNLRSTPVKKSSIGSLKKLQTQRCESSALLPEVHTSRTPSICPLRSPLGMRSPSNPPSNATTSSSLLFSPFSLRAVCRTTAHHHTPLLDEDLPSALRRFSAMSSITSGGSNSSVASSSGSVHAIVHHSPLPLEEAIPEAQEIKEEDDEDEDGPQDCETDALLPSASSKPECLHRSESFRIGMADESCLLDCDSPTTTPTVTFKSTAV</sequence>
<feature type="region of interest" description="Disordered" evidence="1">
    <location>
        <begin position="311"/>
        <end position="337"/>
    </location>
</feature>
<evidence type="ECO:0000256" key="2">
    <source>
        <dbReference type="SAM" id="SignalP"/>
    </source>
</evidence>
<evidence type="ECO:0000256" key="1">
    <source>
        <dbReference type="SAM" id="MobiDB-lite"/>
    </source>
</evidence>
<organism evidence="3">
    <name type="scientific">Cyprideis torosa</name>
    <dbReference type="NCBI Taxonomy" id="163714"/>
    <lineage>
        <taxon>Eukaryota</taxon>
        <taxon>Metazoa</taxon>
        <taxon>Ecdysozoa</taxon>
        <taxon>Arthropoda</taxon>
        <taxon>Crustacea</taxon>
        <taxon>Oligostraca</taxon>
        <taxon>Ostracoda</taxon>
        <taxon>Podocopa</taxon>
        <taxon>Podocopida</taxon>
        <taxon>Cytherocopina</taxon>
        <taxon>Cytheroidea</taxon>
        <taxon>Cytherideidae</taxon>
        <taxon>Cyprideis</taxon>
    </lineage>
</organism>